<evidence type="ECO:0000259" key="11">
    <source>
        <dbReference type="SMART" id="SM00485"/>
    </source>
</evidence>
<dbReference type="Pfam" id="PF00867">
    <property type="entry name" value="XPG_I"/>
    <property type="match status" value="1"/>
</dbReference>
<dbReference type="InterPro" id="IPR006086">
    <property type="entry name" value="XPG-I_dom"/>
</dbReference>
<dbReference type="InterPro" id="IPR008918">
    <property type="entry name" value="HhH2"/>
</dbReference>
<dbReference type="SMART" id="SM00279">
    <property type="entry name" value="HhH2"/>
    <property type="match status" value="1"/>
</dbReference>
<keyword evidence="6" id="KW-0378">Hydrolase</keyword>
<evidence type="ECO:0000256" key="9">
    <source>
        <dbReference type="ARBA" id="ARBA00023242"/>
    </source>
</evidence>
<dbReference type="OrthoDB" id="26491at2759"/>
<dbReference type="GO" id="GO:0006281">
    <property type="term" value="P:DNA repair"/>
    <property type="evidence" value="ECO:0007669"/>
    <property type="project" value="UniProtKB-KW"/>
</dbReference>
<dbReference type="GO" id="GO:0003677">
    <property type="term" value="F:DNA binding"/>
    <property type="evidence" value="ECO:0007669"/>
    <property type="project" value="InterPro"/>
</dbReference>
<keyword evidence="7" id="KW-0460">Magnesium</keyword>
<dbReference type="FunFam" id="3.40.50.1010:FF:000002">
    <property type="entry name" value="Exonuclease 1, putative"/>
    <property type="match status" value="1"/>
</dbReference>
<dbReference type="Gene3D" id="3.40.50.1010">
    <property type="entry name" value="5'-nuclease"/>
    <property type="match status" value="1"/>
</dbReference>
<dbReference type="InterPro" id="IPR044752">
    <property type="entry name" value="PIN-like_EXO1"/>
</dbReference>
<dbReference type="CDD" id="cd09857">
    <property type="entry name" value="PIN_EXO1"/>
    <property type="match status" value="1"/>
</dbReference>
<dbReference type="Proteomes" id="UP000092321">
    <property type="component" value="Unassembled WGS sequence"/>
</dbReference>
<keyword evidence="3" id="KW-0540">Nuclease</keyword>
<name>A0A1B7TJV6_9ASCO</name>
<dbReference type="Gene3D" id="1.10.150.20">
    <property type="entry name" value="5' to 3' exonuclease, C-terminal subdomain"/>
    <property type="match status" value="1"/>
</dbReference>
<sequence length="790" mass="90442">MGINSLLKHLGPISETITLKKLAGKTLAVDGYSWLHKSIFTCPEELCTNKPATAYITYFQQRYEKLKKHNIHLYMVFDGYPLGAKMNTNIGRREERENNKVLADQYRLKGDITKAREHYSRACPVTAHMAKSWINFCIKNKIPYIVAPFEADSQMVYLEKIGLVDGIISEDSDLLIFGCENLVTKLDITMGTCVLIQRKQFPLLDNDLDKKGNPKFPLGQLSQTDLYNLVCLSGCDYTPGIRLIGLLKAIKLLKEYNFNLDFAIRAIQTTYKQKLMKDKNAANPIPENYLNDVVRAKTCFAYMFVFDPIKEKVTTLNPLPENPFSISEKFFEYMGPLITKNGERAIISHMDDIDHGIHKLISLGEIHQFTLQKLLDRESQLTIDYRNQIAELKLKASNNLNNTSIERAERISTTGDILEDYNKKNLEFILPLKRSQTVDNYVNKKLEKMVENRKFLNTKVSENKKNILTETKDVEKNSKFFKRKRSFTNVEMISSSLPVTQQEVEKKQNENGNNPFFIESLDDDNNINEISINNPNHLFIDFSDGNLIKKDSLKSTSEKLISGSQKSTTSSSDAGSIINTTINNKLHILETINKYSYNDEKIIEKSEILDMEINKSTLKSKQMKKEHIIERAECQIIESPEKIIIEDDEIAITAPSSPVNRQNNHVFFDIEPNSIPSSSGSNTSIKRDFSSIIEPIEYIKSENDANIGKIDRLDKNIGVMLKQYEYKENDENFDADFKIISSRVVKPLRKGNRTLARSVSKNIVDEITSKKEPKSLVFPKNSFFIRSKKK</sequence>
<keyword evidence="9" id="KW-0539">Nucleus</keyword>
<evidence type="ECO:0000259" key="10">
    <source>
        <dbReference type="SMART" id="SM00484"/>
    </source>
</evidence>
<accession>A0A1B7TJV6</accession>
<evidence type="ECO:0000313" key="12">
    <source>
        <dbReference type="EMBL" id="OBA29040.1"/>
    </source>
</evidence>
<dbReference type="GO" id="GO:0005634">
    <property type="term" value="C:nucleus"/>
    <property type="evidence" value="ECO:0007669"/>
    <property type="project" value="UniProtKB-SubCell"/>
</dbReference>
<dbReference type="SUPFAM" id="SSF88723">
    <property type="entry name" value="PIN domain-like"/>
    <property type="match status" value="1"/>
</dbReference>
<evidence type="ECO:0000256" key="2">
    <source>
        <dbReference type="ARBA" id="ARBA00004123"/>
    </source>
</evidence>
<evidence type="ECO:0000313" key="13">
    <source>
        <dbReference type="Proteomes" id="UP000092321"/>
    </source>
</evidence>
<dbReference type="InterPro" id="IPR036279">
    <property type="entry name" value="5-3_exonuclease_C_sf"/>
</dbReference>
<dbReference type="InterPro" id="IPR029060">
    <property type="entry name" value="PIN-like_dom_sf"/>
</dbReference>
<feature type="domain" description="XPG N-terminal" evidence="11">
    <location>
        <begin position="1"/>
        <end position="99"/>
    </location>
</feature>
<feature type="domain" description="XPG-I" evidence="10">
    <location>
        <begin position="138"/>
        <end position="210"/>
    </location>
</feature>
<keyword evidence="5" id="KW-0227">DNA damage</keyword>
<dbReference type="SMART" id="SM00485">
    <property type="entry name" value="XPGN"/>
    <property type="match status" value="1"/>
</dbReference>
<dbReference type="PANTHER" id="PTHR11081:SF65">
    <property type="entry name" value="DNA DAMAGE-INDUCIBLE PROTEIN DIN7-RELATED"/>
    <property type="match status" value="1"/>
</dbReference>
<protein>
    <submittedName>
        <fullName evidence="12">Uncharacterized protein</fullName>
    </submittedName>
</protein>
<proteinExistence type="predicted"/>
<evidence type="ECO:0000256" key="4">
    <source>
        <dbReference type="ARBA" id="ARBA00022723"/>
    </source>
</evidence>
<evidence type="ECO:0000256" key="3">
    <source>
        <dbReference type="ARBA" id="ARBA00022722"/>
    </source>
</evidence>
<organism evidence="12 13">
    <name type="scientific">Hanseniaspora valbyensis NRRL Y-1626</name>
    <dbReference type="NCBI Taxonomy" id="766949"/>
    <lineage>
        <taxon>Eukaryota</taxon>
        <taxon>Fungi</taxon>
        <taxon>Dikarya</taxon>
        <taxon>Ascomycota</taxon>
        <taxon>Saccharomycotina</taxon>
        <taxon>Saccharomycetes</taxon>
        <taxon>Saccharomycodales</taxon>
        <taxon>Saccharomycodaceae</taxon>
        <taxon>Hanseniaspora</taxon>
    </lineage>
</organism>
<keyword evidence="13" id="KW-1185">Reference proteome</keyword>
<dbReference type="AlphaFoldDB" id="A0A1B7TJV6"/>
<dbReference type="Pfam" id="PF00752">
    <property type="entry name" value="XPG_N"/>
    <property type="match status" value="1"/>
</dbReference>
<comment type="subcellular location">
    <subcellularLocation>
        <location evidence="2">Nucleus</location>
    </subcellularLocation>
</comment>
<gene>
    <name evidence="12" type="ORF">HANVADRAFT_50984</name>
</gene>
<dbReference type="InterPro" id="IPR006084">
    <property type="entry name" value="XPG/Rad2"/>
</dbReference>
<evidence type="ECO:0000256" key="7">
    <source>
        <dbReference type="ARBA" id="ARBA00022842"/>
    </source>
</evidence>
<comment type="caution">
    <text evidence="12">The sequence shown here is derived from an EMBL/GenBank/DDBJ whole genome shotgun (WGS) entry which is preliminary data.</text>
</comment>
<evidence type="ECO:0000256" key="5">
    <source>
        <dbReference type="ARBA" id="ARBA00022763"/>
    </source>
</evidence>
<keyword evidence="8" id="KW-0234">DNA repair</keyword>
<dbReference type="InterPro" id="IPR006085">
    <property type="entry name" value="XPG_DNA_repair_N"/>
</dbReference>
<dbReference type="SUPFAM" id="SSF47807">
    <property type="entry name" value="5' to 3' exonuclease, C-terminal subdomain"/>
    <property type="match status" value="1"/>
</dbReference>
<dbReference type="GO" id="GO:0017108">
    <property type="term" value="F:5'-flap endonuclease activity"/>
    <property type="evidence" value="ECO:0007669"/>
    <property type="project" value="TreeGrafter"/>
</dbReference>
<dbReference type="EMBL" id="LXPE01000001">
    <property type="protein sequence ID" value="OBA29040.1"/>
    <property type="molecule type" value="Genomic_DNA"/>
</dbReference>
<evidence type="ECO:0000256" key="8">
    <source>
        <dbReference type="ARBA" id="ARBA00023204"/>
    </source>
</evidence>
<dbReference type="PANTHER" id="PTHR11081">
    <property type="entry name" value="FLAP ENDONUCLEASE FAMILY MEMBER"/>
    <property type="match status" value="1"/>
</dbReference>
<reference evidence="13" key="1">
    <citation type="journal article" date="2016" name="Proc. Natl. Acad. Sci. U.S.A.">
        <title>Comparative genomics of biotechnologically important yeasts.</title>
        <authorList>
            <person name="Riley R."/>
            <person name="Haridas S."/>
            <person name="Wolfe K.H."/>
            <person name="Lopes M.R."/>
            <person name="Hittinger C.T."/>
            <person name="Goeker M."/>
            <person name="Salamov A.A."/>
            <person name="Wisecaver J.H."/>
            <person name="Long T.M."/>
            <person name="Calvey C.H."/>
            <person name="Aerts A.L."/>
            <person name="Barry K.W."/>
            <person name="Choi C."/>
            <person name="Clum A."/>
            <person name="Coughlan A.Y."/>
            <person name="Deshpande S."/>
            <person name="Douglass A.P."/>
            <person name="Hanson S.J."/>
            <person name="Klenk H.-P."/>
            <person name="LaButti K.M."/>
            <person name="Lapidus A."/>
            <person name="Lindquist E.A."/>
            <person name="Lipzen A.M."/>
            <person name="Meier-Kolthoff J.P."/>
            <person name="Ohm R.A."/>
            <person name="Otillar R.P."/>
            <person name="Pangilinan J.L."/>
            <person name="Peng Y."/>
            <person name="Rokas A."/>
            <person name="Rosa C.A."/>
            <person name="Scheuner C."/>
            <person name="Sibirny A.A."/>
            <person name="Slot J.C."/>
            <person name="Stielow J.B."/>
            <person name="Sun H."/>
            <person name="Kurtzman C.P."/>
            <person name="Blackwell M."/>
            <person name="Grigoriev I.V."/>
            <person name="Jeffries T.W."/>
        </authorList>
    </citation>
    <scope>NUCLEOTIDE SEQUENCE [LARGE SCALE GENOMIC DNA]</scope>
    <source>
        <strain evidence="13">NRRL Y-1626</strain>
    </source>
</reference>
<dbReference type="PRINTS" id="PR00853">
    <property type="entry name" value="XPGRADSUPER"/>
</dbReference>
<dbReference type="SMART" id="SM00484">
    <property type="entry name" value="XPGI"/>
    <property type="match status" value="1"/>
</dbReference>
<dbReference type="GO" id="GO:0046872">
    <property type="term" value="F:metal ion binding"/>
    <property type="evidence" value="ECO:0007669"/>
    <property type="project" value="UniProtKB-KW"/>
</dbReference>
<evidence type="ECO:0000256" key="1">
    <source>
        <dbReference type="ARBA" id="ARBA00001946"/>
    </source>
</evidence>
<evidence type="ECO:0000256" key="6">
    <source>
        <dbReference type="ARBA" id="ARBA00022801"/>
    </source>
</evidence>
<comment type="cofactor">
    <cofactor evidence="1">
        <name>Mg(2+)</name>
        <dbReference type="ChEBI" id="CHEBI:18420"/>
    </cofactor>
</comment>
<keyword evidence="4" id="KW-0479">Metal-binding</keyword>